<dbReference type="AlphaFoldDB" id="A0A0S3T9H8"/>
<dbReference type="Gene3D" id="3.10.10.10">
    <property type="entry name" value="HIV Type 1 Reverse Transcriptase, subunit A, domain 1"/>
    <property type="match status" value="1"/>
</dbReference>
<dbReference type="PANTHER" id="PTHR15503:SF22">
    <property type="entry name" value="TRANSPOSON TY3-I GAG POLYPROTEIN"/>
    <property type="match status" value="1"/>
</dbReference>
<keyword evidence="2" id="KW-1185">Reference proteome</keyword>
<dbReference type="SUPFAM" id="SSF56672">
    <property type="entry name" value="DNA/RNA polymerases"/>
    <property type="match status" value="1"/>
</dbReference>
<evidence type="ECO:0000313" key="1">
    <source>
        <dbReference type="EMBL" id="BAU01870.1"/>
    </source>
</evidence>
<dbReference type="Proteomes" id="UP000291084">
    <property type="component" value="Chromosome 11"/>
</dbReference>
<dbReference type="PANTHER" id="PTHR15503">
    <property type="entry name" value="LDOC1 RELATED"/>
    <property type="match status" value="1"/>
</dbReference>
<feature type="non-terminal residue" evidence="1">
    <location>
        <position position="1"/>
    </location>
</feature>
<proteinExistence type="predicted"/>
<dbReference type="InterPro" id="IPR032567">
    <property type="entry name" value="RTL1-rel"/>
</dbReference>
<organism evidence="1 2">
    <name type="scientific">Vigna angularis var. angularis</name>
    <dbReference type="NCBI Taxonomy" id="157739"/>
    <lineage>
        <taxon>Eukaryota</taxon>
        <taxon>Viridiplantae</taxon>
        <taxon>Streptophyta</taxon>
        <taxon>Embryophyta</taxon>
        <taxon>Tracheophyta</taxon>
        <taxon>Spermatophyta</taxon>
        <taxon>Magnoliopsida</taxon>
        <taxon>eudicotyledons</taxon>
        <taxon>Gunneridae</taxon>
        <taxon>Pentapetalae</taxon>
        <taxon>rosids</taxon>
        <taxon>fabids</taxon>
        <taxon>Fabales</taxon>
        <taxon>Fabaceae</taxon>
        <taxon>Papilionoideae</taxon>
        <taxon>50 kb inversion clade</taxon>
        <taxon>NPAAA clade</taxon>
        <taxon>indigoferoid/millettioid clade</taxon>
        <taxon>Phaseoleae</taxon>
        <taxon>Vigna</taxon>
    </lineage>
</organism>
<name>A0A0S3T9H8_PHAAN</name>
<dbReference type="InterPro" id="IPR043502">
    <property type="entry name" value="DNA/RNA_pol_sf"/>
</dbReference>
<reference evidence="1 2" key="1">
    <citation type="journal article" date="2015" name="Sci. Rep.">
        <title>The power of single molecule real-time sequencing technology in the de novo assembly of a eukaryotic genome.</title>
        <authorList>
            <person name="Sakai H."/>
            <person name="Naito K."/>
            <person name="Ogiso-Tanaka E."/>
            <person name="Takahashi Y."/>
            <person name="Iseki K."/>
            <person name="Muto C."/>
            <person name="Satou K."/>
            <person name="Teruya K."/>
            <person name="Shiroma A."/>
            <person name="Shimoji M."/>
            <person name="Hirano T."/>
            <person name="Itoh T."/>
            <person name="Kaga A."/>
            <person name="Tomooka N."/>
        </authorList>
    </citation>
    <scope>NUCLEOTIDE SEQUENCE [LARGE SCALE GENOMIC DNA]</scope>
    <source>
        <strain evidence="2">cv. Shumari</strain>
    </source>
</reference>
<protein>
    <recommendedName>
        <fullName evidence="3">Reverse transcriptase domain-containing protein</fullName>
    </recommendedName>
</protein>
<evidence type="ECO:0000313" key="2">
    <source>
        <dbReference type="Proteomes" id="UP000291084"/>
    </source>
</evidence>
<evidence type="ECO:0008006" key="3">
    <source>
        <dbReference type="Google" id="ProtNLM"/>
    </source>
</evidence>
<dbReference type="OrthoDB" id="1924993at2759"/>
<accession>A0A0S3T9H8</accession>
<gene>
    <name evidence="1" type="primary">Vigan.11G120600</name>
    <name evidence="1" type="ORF">VIGAN_11120600</name>
</gene>
<dbReference type="EMBL" id="AP015044">
    <property type="protein sequence ID" value="BAU01870.1"/>
    <property type="molecule type" value="Genomic_DNA"/>
</dbReference>
<sequence length="118" mass="13561">PNPFVHQLLLQYTILFTEPTHLPPSCPTDHQIPLIFAANPVNVCPYRYPHAHKIEIEKQISKLLDFGWITLSTSPFSSLVLLLRKKDGSWHMCVDYRALNAVTIKDRFPLPTIDELLN</sequence>